<comment type="caution">
    <text evidence="1">The sequence shown here is derived from an EMBL/GenBank/DDBJ whole genome shotgun (WGS) entry which is preliminary data.</text>
</comment>
<evidence type="ECO:0000313" key="2">
    <source>
        <dbReference type="Proteomes" id="UP000266673"/>
    </source>
</evidence>
<dbReference type="AlphaFoldDB" id="A0A397U356"/>
<dbReference type="EMBL" id="QKWP01003088">
    <property type="protein sequence ID" value="RIB01496.1"/>
    <property type="molecule type" value="Genomic_DNA"/>
</dbReference>
<dbReference type="Proteomes" id="UP000266673">
    <property type="component" value="Unassembled WGS sequence"/>
</dbReference>
<sequence length="86" mass="9593">MFHTGTATPQNKMAATEMQQELLIRSHEGEIEEADVPEVSTISNWISSFSRTWKRAMAELEIAIVLTMCCGHESDVSPKQSFSFTG</sequence>
<organism evidence="1 2">
    <name type="scientific">Gigaspora rosea</name>
    <dbReference type="NCBI Taxonomy" id="44941"/>
    <lineage>
        <taxon>Eukaryota</taxon>
        <taxon>Fungi</taxon>
        <taxon>Fungi incertae sedis</taxon>
        <taxon>Mucoromycota</taxon>
        <taxon>Glomeromycotina</taxon>
        <taxon>Glomeromycetes</taxon>
        <taxon>Diversisporales</taxon>
        <taxon>Gigasporaceae</taxon>
        <taxon>Gigaspora</taxon>
    </lineage>
</organism>
<keyword evidence="2" id="KW-1185">Reference proteome</keyword>
<accession>A0A397U356</accession>
<proteinExistence type="predicted"/>
<evidence type="ECO:0000313" key="1">
    <source>
        <dbReference type="EMBL" id="RIB01496.1"/>
    </source>
</evidence>
<name>A0A397U356_9GLOM</name>
<dbReference type="OrthoDB" id="2429411at2759"/>
<protein>
    <submittedName>
        <fullName evidence="1">Uncharacterized protein</fullName>
    </submittedName>
</protein>
<dbReference type="STRING" id="44941.A0A397U356"/>
<reference evidence="1 2" key="1">
    <citation type="submission" date="2018-06" db="EMBL/GenBank/DDBJ databases">
        <title>Comparative genomics reveals the genomic features of Rhizophagus irregularis, R. cerebriforme, R. diaphanum and Gigaspora rosea, and their symbiotic lifestyle signature.</title>
        <authorList>
            <person name="Morin E."/>
            <person name="San Clemente H."/>
            <person name="Chen E.C.H."/>
            <person name="De La Providencia I."/>
            <person name="Hainaut M."/>
            <person name="Kuo A."/>
            <person name="Kohler A."/>
            <person name="Murat C."/>
            <person name="Tang N."/>
            <person name="Roy S."/>
            <person name="Loubradou J."/>
            <person name="Henrissat B."/>
            <person name="Grigoriev I.V."/>
            <person name="Corradi N."/>
            <person name="Roux C."/>
            <person name="Martin F.M."/>
        </authorList>
    </citation>
    <scope>NUCLEOTIDE SEQUENCE [LARGE SCALE GENOMIC DNA]</scope>
    <source>
        <strain evidence="1 2">DAOM 194757</strain>
    </source>
</reference>
<gene>
    <name evidence="1" type="ORF">C2G38_2230640</name>
</gene>